<dbReference type="SUPFAM" id="SSF48371">
    <property type="entry name" value="ARM repeat"/>
    <property type="match status" value="1"/>
</dbReference>
<evidence type="ECO:0000256" key="1">
    <source>
        <dbReference type="ARBA" id="ARBA00000885"/>
    </source>
</evidence>
<evidence type="ECO:0000256" key="4">
    <source>
        <dbReference type="ARBA" id="ARBA00022679"/>
    </source>
</evidence>
<dbReference type="Pfam" id="PF25579">
    <property type="entry name" value="TPR_TRIP12_N"/>
    <property type="match status" value="1"/>
</dbReference>
<evidence type="ECO:0000256" key="3">
    <source>
        <dbReference type="ARBA" id="ARBA00012485"/>
    </source>
</evidence>
<dbReference type="Gene3D" id="1.25.10.10">
    <property type="entry name" value="Leucine-rich Repeat Variant"/>
    <property type="match status" value="1"/>
</dbReference>
<gene>
    <name evidence="9" type="ORF">Adt_07027</name>
</gene>
<dbReference type="PANTHER" id="PTHR45670:SF10">
    <property type="entry name" value="E3 UBIQUITIN-PROTEIN LIGASE UPL4"/>
    <property type="match status" value="1"/>
</dbReference>
<feature type="region of interest" description="Disordered" evidence="7">
    <location>
        <begin position="1"/>
        <end position="76"/>
    </location>
</feature>
<dbReference type="SMART" id="SM00119">
    <property type="entry name" value="HECTc"/>
    <property type="match status" value="1"/>
</dbReference>
<sequence>MANRGQKRTEAVDEWPADKRACSSSEFRPSTSNSSAQTPMSSAHDADMDTSSSTSGSTRSEGDGEKDSTYGSCDSDSSIRDYYRRRSWGDQSKFKKVLSSLSEEVEESGQLAALTELCELLSFATDSSLSSLMADSFSPILVKLARQDSNPEIMLLATRAITYLCDVNPRSSGFLVRHNAVPVLCQKLMVIEYLDVAEQCLQALEKISREQPLACSQSGAVMAVLNYIDFFSTSMQRVALSTVVNICKKPTSECPSPFMEAIPILCNLLQYEDTQLVESVATCLIKIGEQVCHSSDMLDEVSRHGVIQQALHHIDLNSRTTLGQPIYVGLIGLLVKLASGSAVAFRTLLELNISSILKDILSTYDLSHGMLSTSVVDGHCSQIHEVLKLLNELLPTIAREQDIEVQLSSDKESFLMERPNIVEKFGIDLLPVLIQVSFLARASLTFFHFLPFPSQFLFVLVIVEQVVHSGMDMYICYGCLSIINKLVYLSKSEVLLTLLQTANFSSFLAGVFTRKDPHVILLALQIVDTVLLKLPHVFLKAFTKEGVLFTIYGLFSSDMCSQFTSPVFDGRRFAKDESQKSAPPDIQRCPCFTFDAGQSSKSPETGSCKLQKDAVQNLAKHIWTNHFSVESPNPEKGLTDILQKLRTLSTALTAMLSKSLNDIAPTQEENEIYDLLHQIMLDLNGKDPISTFEFVESGIMKALVNYLTNGQHLGDKADTGAVDQLHIIEKRFEVFGRLLLSFSDPSLEEFPLLTLVRRLQSALSSVENFPVILSHTTRLRNSYATVPYGRCTSYPCLKIQFVKEEEDIGLRDYTESIVNVDPFVTLDAIEGYLWPKLNTSKTEDLKSSSHALKEKGSSSSHSPSDSNFCKGKSPDLMASSNMLVYEEKPDLPLSSPEGTTSFEQRTVGKGNVTDVHTEPVEKEKHFPLEEDGSINTDHPGDASPRLLFYLEGKQLDCTLSLYQSILKRQLEVELDTITSAKLWNRVYKITYRRAVKSKQSYAEHCHNVAQSSLARRVSVCNCAPFFSGMLVPEVDVERSSAACDVLSLLKSLEGINRFRFHLMYCERILAFAEGRTDSFDTLNVAVHGVSQNEFANSKLTEKLEQHIRDPMAVSVGGMPSWCTQLMTWYPFLFGFEARCKYFRLVALGRSPFQNHTVSHGNMGVSSGRQHNNGNFPRKKFLVHRDKILDSAAQMMDLYAHQKVVLEVEYNEEVGTGLGPTLEFYTMVCHEFQKSGLAMWRDDHISLDCVKSSETEDSKFLVTHFGLFPRPWSSSPSTSSGLEFSEVIKKFVLLGQIVAKSLHDGRVLDLPFSKAFYKLLLGKELTMYDVQLFDPGLGRALLEFCALVERKRYLESLCEEKSHKLDLCFRNTRIEDLCLDFTLPGYPDYALISASDLKMVNLYNLEEYVSFIVDATVKSGISRQVEAFKSGFDQVFPIRHLEVFTEDELECLLCGEHELWKSTELLDNIKFDHGYTVSSSPVVNLLEIMQEFDNEQQRAFLQFVTGAPRLPTGGLASLNPKLTIVRKHCSKRVDDDLPSVMTCANYLKLPPYSSKEIMKEKLLYAITEGQGSFHLS</sequence>
<comment type="caution">
    <text evidence="9">The sequence shown here is derived from an EMBL/GenBank/DDBJ whole genome shotgun (WGS) entry which is preliminary data.</text>
</comment>
<dbReference type="Gene3D" id="3.90.1750.10">
    <property type="entry name" value="Hect, E3 ligase catalytic domains"/>
    <property type="match status" value="1"/>
</dbReference>
<organism evidence="9 10">
    <name type="scientific">Abeliophyllum distichum</name>
    <dbReference type="NCBI Taxonomy" id="126358"/>
    <lineage>
        <taxon>Eukaryota</taxon>
        <taxon>Viridiplantae</taxon>
        <taxon>Streptophyta</taxon>
        <taxon>Embryophyta</taxon>
        <taxon>Tracheophyta</taxon>
        <taxon>Spermatophyta</taxon>
        <taxon>Magnoliopsida</taxon>
        <taxon>eudicotyledons</taxon>
        <taxon>Gunneridae</taxon>
        <taxon>Pentapetalae</taxon>
        <taxon>asterids</taxon>
        <taxon>lamiids</taxon>
        <taxon>Lamiales</taxon>
        <taxon>Oleaceae</taxon>
        <taxon>Forsythieae</taxon>
        <taxon>Abeliophyllum</taxon>
    </lineage>
</organism>
<feature type="compositionally biased region" description="Polar residues" evidence="7">
    <location>
        <begin position="22"/>
        <end position="39"/>
    </location>
</feature>
<reference evidence="10" key="1">
    <citation type="submission" date="2024-07" db="EMBL/GenBank/DDBJ databases">
        <title>Two chromosome-level genome assemblies of Korean endemic species Abeliophyllum distichum and Forsythia ovata (Oleaceae).</title>
        <authorList>
            <person name="Jang H."/>
        </authorList>
    </citation>
    <scope>NUCLEOTIDE SEQUENCE [LARGE SCALE GENOMIC DNA]</scope>
</reference>
<keyword evidence="5 6" id="KW-0833">Ubl conjugation pathway</keyword>
<dbReference type="SUPFAM" id="SSF56204">
    <property type="entry name" value="Hect, E3 ligase catalytic domain"/>
    <property type="match status" value="1"/>
</dbReference>
<dbReference type="PROSITE" id="PS50237">
    <property type="entry name" value="HECT"/>
    <property type="match status" value="1"/>
</dbReference>
<accession>A0ABD1V925</accession>
<dbReference type="Proteomes" id="UP001604336">
    <property type="component" value="Unassembled WGS sequence"/>
</dbReference>
<feature type="compositionally biased region" description="Basic and acidic residues" evidence="7">
    <location>
        <begin position="845"/>
        <end position="856"/>
    </location>
</feature>
<dbReference type="InterPro" id="IPR045322">
    <property type="entry name" value="HECTD1/TRIP12-like"/>
</dbReference>
<dbReference type="FunFam" id="3.30.2410.10:FF:000007">
    <property type="entry name" value="Putative E3 ubiquitin-protein ligase HECTD1"/>
    <property type="match status" value="1"/>
</dbReference>
<evidence type="ECO:0000256" key="2">
    <source>
        <dbReference type="ARBA" id="ARBA00006331"/>
    </source>
</evidence>
<feature type="active site" description="Glycyl thioester intermediate" evidence="6">
    <location>
        <position position="1542"/>
    </location>
</feature>
<evidence type="ECO:0000256" key="7">
    <source>
        <dbReference type="SAM" id="MobiDB-lite"/>
    </source>
</evidence>
<dbReference type="InterPro" id="IPR016024">
    <property type="entry name" value="ARM-type_fold"/>
</dbReference>
<evidence type="ECO:0000313" key="10">
    <source>
        <dbReference type="Proteomes" id="UP001604336"/>
    </source>
</evidence>
<comment type="catalytic activity">
    <reaction evidence="1">
        <text>S-ubiquitinyl-[E2 ubiquitin-conjugating enzyme]-L-cysteine + [acceptor protein]-L-lysine = [E2 ubiquitin-conjugating enzyme]-L-cysteine + N(6)-ubiquitinyl-[acceptor protein]-L-lysine.</text>
        <dbReference type="EC" id="2.3.2.26"/>
    </reaction>
</comment>
<feature type="compositionally biased region" description="Basic and acidic residues" evidence="7">
    <location>
        <begin position="7"/>
        <end position="21"/>
    </location>
</feature>
<evidence type="ECO:0000256" key="5">
    <source>
        <dbReference type="ARBA" id="ARBA00022786"/>
    </source>
</evidence>
<dbReference type="Pfam" id="PF00632">
    <property type="entry name" value="HECT"/>
    <property type="match status" value="1"/>
</dbReference>
<dbReference type="CDD" id="cd00078">
    <property type="entry name" value="HECTc"/>
    <property type="match status" value="1"/>
</dbReference>
<dbReference type="InterPro" id="IPR011989">
    <property type="entry name" value="ARM-like"/>
</dbReference>
<dbReference type="InterPro" id="IPR035983">
    <property type="entry name" value="Hect_E3_ubiquitin_ligase"/>
</dbReference>
<name>A0ABD1V925_9LAMI</name>
<evidence type="ECO:0000313" key="9">
    <source>
        <dbReference type="EMBL" id="KAL2533676.1"/>
    </source>
</evidence>
<dbReference type="InterPro" id="IPR057948">
    <property type="entry name" value="TPR_TRIP12_N"/>
</dbReference>
<dbReference type="InterPro" id="IPR000569">
    <property type="entry name" value="HECT_dom"/>
</dbReference>
<keyword evidence="4" id="KW-0808">Transferase</keyword>
<dbReference type="PANTHER" id="PTHR45670">
    <property type="entry name" value="E3 UBIQUITIN-PROTEIN LIGASE TRIP12"/>
    <property type="match status" value="1"/>
</dbReference>
<dbReference type="Gene3D" id="3.30.2410.10">
    <property type="entry name" value="Hect, E3 ligase catalytic domain"/>
    <property type="match status" value="1"/>
</dbReference>
<comment type="similarity">
    <text evidence="2">Belongs to the UPL family. K-HECT subfamily.</text>
</comment>
<feature type="region of interest" description="Disordered" evidence="7">
    <location>
        <begin position="845"/>
        <end position="871"/>
    </location>
</feature>
<evidence type="ECO:0000259" key="8">
    <source>
        <dbReference type="PROSITE" id="PS50237"/>
    </source>
</evidence>
<evidence type="ECO:0000256" key="6">
    <source>
        <dbReference type="PROSITE-ProRule" id="PRU00104"/>
    </source>
</evidence>
<dbReference type="GO" id="GO:0061630">
    <property type="term" value="F:ubiquitin protein ligase activity"/>
    <property type="evidence" value="ECO:0007669"/>
    <property type="project" value="UniProtKB-EC"/>
</dbReference>
<dbReference type="EC" id="2.3.2.26" evidence="3"/>
<keyword evidence="10" id="KW-1185">Reference proteome</keyword>
<feature type="compositionally biased region" description="Low complexity" evidence="7">
    <location>
        <begin position="49"/>
        <end position="59"/>
    </location>
</feature>
<protein>
    <recommendedName>
        <fullName evidence="3">HECT-type E3 ubiquitin transferase</fullName>
        <ecNumber evidence="3">2.3.2.26</ecNumber>
    </recommendedName>
</protein>
<feature type="compositionally biased region" description="Low complexity" evidence="7">
    <location>
        <begin position="857"/>
        <end position="866"/>
    </location>
</feature>
<feature type="domain" description="HECT" evidence="8">
    <location>
        <begin position="1193"/>
        <end position="1575"/>
    </location>
</feature>
<proteinExistence type="inferred from homology"/>
<dbReference type="EMBL" id="JBFOLK010000002">
    <property type="protein sequence ID" value="KAL2533676.1"/>
    <property type="molecule type" value="Genomic_DNA"/>
</dbReference>